<protein>
    <submittedName>
        <fullName evidence="1">DUF4418 family protein</fullName>
    </submittedName>
</protein>
<proteinExistence type="predicted"/>
<evidence type="ECO:0000313" key="1">
    <source>
        <dbReference type="EMBL" id="QNU68591.1"/>
    </source>
</evidence>
<dbReference type="OrthoDB" id="3239888at2"/>
<evidence type="ECO:0000313" key="2">
    <source>
        <dbReference type="Proteomes" id="UP000306409"/>
    </source>
</evidence>
<reference evidence="1 2" key="1">
    <citation type="submission" date="2020-09" db="EMBL/GenBank/DDBJ databases">
        <title>Characterization and genome sequencing of Ruminiclostridium sp. nov. MA18.</title>
        <authorList>
            <person name="Rettenmaier R."/>
            <person name="Kowollik M.-L."/>
            <person name="Liebl W."/>
            <person name="Zverlov V."/>
        </authorList>
    </citation>
    <scope>NUCLEOTIDE SEQUENCE [LARGE SCALE GENOMIC DNA]</scope>
    <source>
        <strain evidence="1 2">MA18</strain>
    </source>
</reference>
<dbReference type="KEGG" id="rher:EHE19_009435"/>
<sequence length="146" mass="16376">MKNRLITSLIYLITALLLIVGPNTIFKVCEVMEKPMKCYYSTKAVVGIAIILIAIAILYFFTRTIRESLLLTIAVIPIGIITLLIPSILIGGCSMKTMACQAVSFPAIYVISVLLIIISVFNIFYLIKSHKRNLVKLNEAEQKNYY</sequence>
<organism evidence="1 2">
    <name type="scientific">Ruminiclostridium herbifermentans</name>
    <dbReference type="NCBI Taxonomy" id="2488810"/>
    <lineage>
        <taxon>Bacteria</taxon>
        <taxon>Bacillati</taxon>
        <taxon>Bacillota</taxon>
        <taxon>Clostridia</taxon>
        <taxon>Eubacteriales</taxon>
        <taxon>Oscillospiraceae</taxon>
        <taxon>Ruminiclostridium</taxon>
    </lineage>
</organism>
<accession>A0A4U7JN81</accession>
<dbReference type="Proteomes" id="UP000306409">
    <property type="component" value="Chromosome"/>
</dbReference>
<dbReference type="InterPro" id="IPR025531">
    <property type="entry name" value="DUF4418"/>
</dbReference>
<dbReference type="AlphaFoldDB" id="A0A4U7JN81"/>
<gene>
    <name evidence="1" type="ORF">EHE19_009435</name>
</gene>
<dbReference type="EMBL" id="CP061336">
    <property type="protein sequence ID" value="QNU68591.1"/>
    <property type="molecule type" value="Genomic_DNA"/>
</dbReference>
<keyword evidence="2" id="KW-1185">Reference proteome</keyword>
<dbReference type="RefSeq" id="WP_137696178.1">
    <property type="nucleotide sequence ID" value="NZ_CP061336.1"/>
</dbReference>
<name>A0A4U7JN81_9FIRM</name>
<dbReference type="Pfam" id="PF14387">
    <property type="entry name" value="DUF4418"/>
    <property type="match status" value="1"/>
</dbReference>